<accession>A0A7J6W792</accession>
<dbReference type="Proteomes" id="UP000554482">
    <property type="component" value="Unassembled WGS sequence"/>
</dbReference>
<dbReference type="Pfam" id="PF25545">
    <property type="entry name" value="DUF7924"/>
    <property type="match status" value="1"/>
</dbReference>
<name>A0A7J6W792_THATH</name>
<proteinExistence type="predicted"/>
<evidence type="ECO:0000313" key="4">
    <source>
        <dbReference type="Proteomes" id="UP000554482"/>
    </source>
</evidence>
<gene>
    <name evidence="3" type="ORF">FRX31_018013</name>
</gene>
<feature type="region of interest" description="Disordered" evidence="1">
    <location>
        <begin position="31"/>
        <end position="50"/>
    </location>
</feature>
<feature type="domain" description="DUF7924" evidence="2">
    <location>
        <begin position="181"/>
        <end position="313"/>
    </location>
</feature>
<evidence type="ECO:0000313" key="3">
    <source>
        <dbReference type="EMBL" id="KAF5192400.1"/>
    </source>
</evidence>
<dbReference type="AlphaFoldDB" id="A0A7J6W792"/>
<protein>
    <submittedName>
        <fullName evidence="3">Ef-hand</fullName>
    </submittedName>
</protein>
<sequence length="348" mass="38799">MDKKLTSNRSRGGKSIEKGLSDLSISKATTTKTTKTTTTKTTKTTGTINPRNSQYRKTLNKGGVFHHGYLNKSTNTRTHKPKNYDELMARIKIARPESEFPAGDFERFEIATFDATNEAATMNEVIPYIEGKKEDGSKEKSDLLFVNTKSLVNGVSKLKPDKVWGALDQDLNTMVNEELSDLILPHGMYNIISPNFFLEVKGPDGTPAVAESQALHGGAMGERGQVALRLWKVDNPTLDKVAHTFAVTYVYGHLSLFSVHSEPSQRGAGEFDYHMYKLNSYAITGDADQYRVGVTAYRNLYDYAKEIRDESIQIANRRAERIAKNKGKSKKCEFIVGHENLLGVNMTS</sequence>
<comment type="caution">
    <text evidence="3">The sequence shown here is derived from an EMBL/GenBank/DDBJ whole genome shotgun (WGS) entry which is preliminary data.</text>
</comment>
<organism evidence="3 4">
    <name type="scientific">Thalictrum thalictroides</name>
    <name type="common">Rue-anemone</name>
    <name type="synonym">Anemone thalictroides</name>
    <dbReference type="NCBI Taxonomy" id="46969"/>
    <lineage>
        <taxon>Eukaryota</taxon>
        <taxon>Viridiplantae</taxon>
        <taxon>Streptophyta</taxon>
        <taxon>Embryophyta</taxon>
        <taxon>Tracheophyta</taxon>
        <taxon>Spermatophyta</taxon>
        <taxon>Magnoliopsida</taxon>
        <taxon>Ranunculales</taxon>
        <taxon>Ranunculaceae</taxon>
        <taxon>Thalictroideae</taxon>
        <taxon>Thalictrum</taxon>
    </lineage>
</organism>
<dbReference type="EMBL" id="JABWDY010021402">
    <property type="protein sequence ID" value="KAF5192400.1"/>
    <property type="molecule type" value="Genomic_DNA"/>
</dbReference>
<reference evidence="3 4" key="1">
    <citation type="submission" date="2020-06" db="EMBL/GenBank/DDBJ databases">
        <title>Transcriptomic and genomic resources for Thalictrum thalictroides and T. hernandezii: Facilitating candidate gene discovery in an emerging model plant lineage.</title>
        <authorList>
            <person name="Arias T."/>
            <person name="Riano-Pachon D.M."/>
            <person name="Di Stilio V.S."/>
        </authorList>
    </citation>
    <scope>NUCLEOTIDE SEQUENCE [LARGE SCALE GENOMIC DNA]</scope>
    <source>
        <strain evidence="4">cv. WT478/WT964</strain>
        <tissue evidence="3">Leaves</tissue>
    </source>
</reference>
<feature type="compositionally biased region" description="Low complexity" evidence="1">
    <location>
        <begin position="31"/>
        <end position="45"/>
    </location>
</feature>
<evidence type="ECO:0000256" key="1">
    <source>
        <dbReference type="SAM" id="MobiDB-lite"/>
    </source>
</evidence>
<dbReference type="InterPro" id="IPR057684">
    <property type="entry name" value="DUF7924"/>
</dbReference>
<feature type="region of interest" description="Disordered" evidence="1">
    <location>
        <begin position="1"/>
        <end position="21"/>
    </location>
</feature>
<keyword evidence="4" id="KW-1185">Reference proteome</keyword>
<evidence type="ECO:0000259" key="2">
    <source>
        <dbReference type="Pfam" id="PF25545"/>
    </source>
</evidence>
<dbReference type="OrthoDB" id="5336565at2759"/>